<dbReference type="PROSITE" id="PS51007">
    <property type="entry name" value="CYTC"/>
    <property type="match status" value="1"/>
</dbReference>
<evidence type="ECO:0000256" key="3">
    <source>
        <dbReference type="ARBA" id="ARBA00023004"/>
    </source>
</evidence>
<comment type="caution">
    <text evidence="6">The sequence shown here is derived from an EMBL/GenBank/DDBJ whole genome shotgun (WGS) entry which is preliminary data.</text>
</comment>
<dbReference type="InterPro" id="IPR036909">
    <property type="entry name" value="Cyt_c-like_dom_sf"/>
</dbReference>
<evidence type="ECO:0000256" key="1">
    <source>
        <dbReference type="ARBA" id="ARBA00022617"/>
    </source>
</evidence>
<name>A0ABW5ZBT2_9FLAO</name>
<evidence type="ECO:0000313" key="6">
    <source>
        <dbReference type="EMBL" id="MFD2909710.1"/>
    </source>
</evidence>
<reference evidence="7" key="1">
    <citation type="journal article" date="2019" name="Int. J. Syst. Evol. Microbiol.">
        <title>The Global Catalogue of Microorganisms (GCM) 10K type strain sequencing project: providing services to taxonomists for standard genome sequencing and annotation.</title>
        <authorList>
            <consortium name="The Broad Institute Genomics Platform"/>
            <consortium name="The Broad Institute Genome Sequencing Center for Infectious Disease"/>
            <person name="Wu L."/>
            <person name="Ma J."/>
        </authorList>
    </citation>
    <scope>NUCLEOTIDE SEQUENCE [LARGE SCALE GENOMIC DNA]</scope>
    <source>
        <strain evidence="7">KCTC 52644</strain>
    </source>
</reference>
<dbReference type="InterPro" id="IPR009056">
    <property type="entry name" value="Cyt_c-like_dom"/>
</dbReference>
<protein>
    <submittedName>
        <fullName evidence="6">C-type cytochrome</fullName>
    </submittedName>
</protein>
<evidence type="ECO:0000256" key="2">
    <source>
        <dbReference type="ARBA" id="ARBA00022723"/>
    </source>
</evidence>
<keyword evidence="1 4" id="KW-0349">Heme</keyword>
<dbReference type="RefSeq" id="WP_379808488.1">
    <property type="nucleotide sequence ID" value="NZ_JBHUOL010000021.1"/>
</dbReference>
<feature type="domain" description="Cytochrome c" evidence="5">
    <location>
        <begin position="36"/>
        <end position="125"/>
    </location>
</feature>
<dbReference type="SUPFAM" id="SSF46626">
    <property type="entry name" value="Cytochrome c"/>
    <property type="match status" value="1"/>
</dbReference>
<evidence type="ECO:0000259" key="5">
    <source>
        <dbReference type="PROSITE" id="PS51007"/>
    </source>
</evidence>
<organism evidence="6 7">
    <name type="scientific">Flavobacterium ardleyense</name>
    <dbReference type="NCBI Taxonomy" id="2038737"/>
    <lineage>
        <taxon>Bacteria</taxon>
        <taxon>Pseudomonadati</taxon>
        <taxon>Bacteroidota</taxon>
        <taxon>Flavobacteriia</taxon>
        <taxon>Flavobacteriales</taxon>
        <taxon>Flavobacteriaceae</taxon>
        <taxon>Flavobacterium</taxon>
    </lineage>
</organism>
<keyword evidence="7" id="KW-1185">Reference proteome</keyword>
<sequence length="144" mass="16728">MKKLTYFIAFLSLTAFFLSSFTNKESKGYEDRAYFQDLTNGKLQYERHCLMCHKQNGEGVAKSFPPLAKSDYLNADSDRAIRIVLYGLYEPIVVNGKPYENYMIPHKDLSDKDIADILTYVYESWGNNKTKITVDMVKKQRTKK</sequence>
<dbReference type="PANTHER" id="PTHR35008">
    <property type="entry name" value="BLL4482 PROTEIN-RELATED"/>
    <property type="match status" value="1"/>
</dbReference>
<keyword evidence="2 4" id="KW-0479">Metal-binding</keyword>
<dbReference type="Proteomes" id="UP001597549">
    <property type="component" value="Unassembled WGS sequence"/>
</dbReference>
<evidence type="ECO:0000256" key="4">
    <source>
        <dbReference type="PROSITE-ProRule" id="PRU00433"/>
    </source>
</evidence>
<keyword evidence="3 4" id="KW-0408">Iron</keyword>
<dbReference type="InterPro" id="IPR051459">
    <property type="entry name" value="Cytochrome_c-type_DH"/>
</dbReference>
<gene>
    <name evidence="6" type="ORF">ACFSX9_13310</name>
</gene>
<dbReference type="Gene3D" id="1.10.760.10">
    <property type="entry name" value="Cytochrome c-like domain"/>
    <property type="match status" value="1"/>
</dbReference>
<dbReference type="PANTHER" id="PTHR35008:SF8">
    <property type="entry name" value="ALCOHOL DEHYDROGENASE CYTOCHROME C SUBUNIT"/>
    <property type="match status" value="1"/>
</dbReference>
<dbReference type="Pfam" id="PF00034">
    <property type="entry name" value="Cytochrom_C"/>
    <property type="match status" value="1"/>
</dbReference>
<dbReference type="EMBL" id="JBHUOL010000021">
    <property type="protein sequence ID" value="MFD2909710.1"/>
    <property type="molecule type" value="Genomic_DNA"/>
</dbReference>
<evidence type="ECO:0000313" key="7">
    <source>
        <dbReference type="Proteomes" id="UP001597549"/>
    </source>
</evidence>
<proteinExistence type="predicted"/>
<accession>A0ABW5ZBT2</accession>